<evidence type="ECO:0000256" key="1">
    <source>
        <dbReference type="ARBA" id="ARBA00002550"/>
    </source>
</evidence>
<dbReference type="PROSITE" id="PS50005">
    <property type="entry name" value="TPR"/>
    <property type="match status" value="2"/>
</dbReference>
<dbReference type="InterPro" id="IPR051722">
    <property type="entry name" value="Endocytosis_PI4K-reg_protein"/>
</dbReference>
<accession>A0A7S4L7B5</accession>
<dbReference type="EMBL" id="HBKR01025220">
    <property type="protein sequence ID" value="CAE2317313.1"/>
    <property type="molecule type" value="Transcribed_RNA"/>
</dbReference>
<name>A0A7S4L7B5_9EUKA</name>
<feature type="compositionally biased region" description="Low complexity" evidence="4">
    <location>
        <begin position="46"/>
        <end position="78"/>
    </location>
</feature>
<dbReference type="Gene3D" id="1.25.40.10">
    <property type="entry name" value="Tetratricopeptide repeat domain"/>
    <property type="match status" value="3"/>
</dbReference>
<feature type="repeat" description="TPR" evidence="3">
    <location>
        <begin position="527"/>
        <end position="560"/>
    </location>
</feature>
<gene>
    <name evidence="5" type="ORF">NAES01612_LOCUS16526</name>
</gene>
<evidence type="ECO:0000256" key="4">
    <source>
        <dbReference type="SAM" id="MobiDB-lite"/>
    </source>
</evidence>
<sequence length="572" mass="62919">MYEEGVLCSVMAESLLFSRPLDEHKAKQFKSMGKTLTIAYSQLLCPPSSSSSSTSFSRSRSSSSSGSHSSPSASSPTPQILQRQIIHSNDAAAWFSYGLSLTANGEHHLSLFAFRQSAQQSPEDPLPYLMAAKVCVNHLPSQCQEAVSLSRTAIRLLQGKKGGNRGGEASSVGLVGGACLQSLIGKGFEVLGVAYMLCSSSVNSTKEKKDAQLSALDALHNAHELRENDPDVLLSLGLQYAEIRDLDNALRYVRDALKITKKRQETWVLLALILSAKQLYDKAEEVCDVGLKHHPKHVGLLHIKAKLAQTQEEYETALAGLKMAMQAVREMEEKSEKQEIDPALDVRSAEDGFARDVNSNPHGEFKKKSRKLTTLDTSSFDITAEPNLSFKFLSKTKRGFELLDLESEVDEGTKRKVDFWVDATEVFLACEDWEGAKVSIKEAQKACPYSPDALACAARVKQLAPGEREGGEKGEEEVRKMFDRVLRIDDHHAKAKIWLAELCRNAGEDVLAENHLTGVVRKDPTAHTAWSLLGALFMDKGQAERAAECFTTAMQLEATSPVLPFRSVRIHV</sequence>
<dbReference type="InterPro" id="IPR019734">
    <property type="entry name" value="TPR_rpt"/>
</dbReference>
<feature type="repeat" description="TPR" evidence="3">
    <location>
        <begin position="230"/>
        <end position="263"/>
    </location>
</feature>
<dbReference type="SMART" id="SM00028">
    <property type="entry name" value="TPR"/>
    <property type="match status" value="4"/>
</dbReference>
<dbReference type="PANTHER" id="PTHR23083">
    <property type="entry name" value="TETRATRICOPEPTIDE REPEAT PROTEIN, TPR"/>
    <property type="match status" value="1"/>
</dbReference>
<comment type="similarity">
    <text evidence="2">Belongs to the YPP1 family.</text>
</comment>
<feature type="region of interest" description="Disordered" evidence="4">
    <location>
        <begin position="45"/>
        <end position="79"/>
    </location>
</feature>
<evidence type="ECO:0008006" key="6">
    <source>
        <dbReference type="Google" id="ProtNLM"/>
    </source>
</evidence>
<proteinExistence type="inferred from homology"/>
<evidence type="ECO:0000313" key="5">
    <source>
        <dbReference type="EMBL" id="CAE2317313.1"/>
    </source>
</evidence>
<dbReference type="AlphaFoldDB" id="A0A7S4L7B5"/>
<reference evidence="5" key="1">
    <citation type="submission" date="2021-01" db="EMBL/GenBank/DDBJ databases">
        <authorList>
            <person name="Corre E."/>
            <person name="Pelletier E."/>
            <person name="Niang G."/>
            <person name="Scheremetjew M."/>
            <person name="Finn R."/>
            <person name="Kale V."/>
            <person name="Holt S."/>
            <person name="Cochrane G."/>
            <person name="Meng A."/>
            <person name="Brown T."/>
            <person name="Cohen L."/>
        </authorList>
    </citation>
    <scope>NUCLEOTIDE SEQUENCE</scope>
    <source>
        <strain evidence="5">SoJaBio B1-5/56/2</strain>
    </source>
</reference>
<evidence type="ECO:0000256" key="3">
    <source>
        <dbReference type="PROSITE-ProRule" id="PRU00339"/>
    </source>
</evidence>
<comment type="function">
    <text evidence="1">Involved in endocytosis.</text>
</comment>
<protein>
    <recommendedName>
        <fullName evidence="6">Tetratricopeptide repeat-containing protein</fullName>
    </recommendedName>
</protein>
<evidence type="ECO:0000256" key="2">
    <source>
        <dbReference type="ARBA" id="ARBA00038251"/>
    </source>
</evidence>
<organism evidence="5">
    <name type="scientific">Paramoeba aestuarina</name>
    <dbReference type="NCBI Taxonomy" id="180227"/>
    <lineage>
        <taxon>Eukaryota</taxon>
        <taxon>Amoebozoa</taxon>
        <taxon>Discosea</taxon>
        <taxon>Flabellinia</taxon>
        <taxon>Dactylopodida</taxon>
        <taxon>Paramoebidae</taxon>
        <taxon>Paramoeba</taxon>
    </lineage>
</organism>
<dbReference type="InterPro" id="IPR011990">
    <property type="entry name" value="TPR-like_helical_dom_sf"/>
</dbReference>
<dbReference type="PANTHER" id="PTHR23083:SF464">
    <property type="entry name" value="TETRATRICOPEPTIDE REPEAT DOMAIN 7, ISOFORM A"/>
    <property type="match status" value="1"/>
</dbReference>
<dbReference type="SUPFAM" id="SSF48452">
    <property type="entry name" value="TPR-like"/>
    <property type="match status" value="1"/>
</dbReference>
<keyword evidence="3" id="KW-0802">TPR repeat</keyword>